<dbReference type="Proteomes" id="UP000177625">
    <property type="component" value="Unassembled WGS sequence"/>
</dbReference>
<name>A0A1E1MF54_RHYSE</name>
<keyword evidence="3" id="KW-1185">Reference proteome</keyword>
<dbReference type="AlphaFoldDB" id="A0A1E1MF54"/>
<organism evidence="2 3">
    <name type="scientific">Rhynchosporium secalis</name>
    <name type="common">Barley scald fungus</name>
    <dbReference type="NCBI Taxonomy" id="38038"/>
    <lineage>
        <taxon>Eukaryota</taxon>
        <taxon>Fungi</taxon>
        <taxon>Dikarya</taxon>
        <taxon>Ascomycota</taxon>
        <taxon>Pezizomycotina</taxon>
        <taxon>Leotiomycetes</taxon>
        <taxon>Helotiales</taxon>
        <taxon>Ploettnerulaceae</taxon>
        <taxon>Rhynchosporium</taxon>
    </lineage>
</organism>
<protein>
    <submittedName>
        <fullName evidence="2">Uncharacterized protein</fullName>
    </submittedName>
</protein>
<feature type="compositionally biased region" description="Polar residues" evidence="1">
    <location>
        <begin position="11"/>
        <end position="29"/>
    </location>
</feature>
<accession>A0A1E1MF54</accession>
<gene>
    <name evidence="2" type="ORF">RSE6_08330</name>
</gene>
<evidence type="ECO:0000313" key="3">
    <source>
        <dbReference type="Proteomes" id="UP000177625"/>
    </source>
</evidence>
<dbReference type="EMBL" id="FJVC01000301">
    <property type="protein sequence ID" value="CZT47732.1"/>
    <property type="molecule type" value="Genomic_DNA"/>
</dbReference>
<proteinExistence type="predicted"/>
<reference evidence="3" key="1">
    <citation type="submission" date="2016-03" db="EMBL/GenBank/DDBJ databases">
        <authorList>
            <person name="Guldener U."/>
        </authorList>
    </citation>
    <scope>NUCLEOTIDE SEQUENCE [LARGE SCALE GENOMIC DNA]</scope>
</reference>
<sequence length="79" mass="8871">MVESHSVHAENPSTSTHRVQRNTQASGFQRLQRAKHSSRLSDGILQHNSQMIHSSSAASLGEPRLLLNIWSNDCQKSHR</sequence>
<feature type="region of interest" description="Disordered" evidence="1">
    <location>
        <begin position="1"/>
        <end position="47"/>
    </location>
</feature>
<evidence type="ECO:0000313" key="2">
    <source>
        <dbReference type="EMBL" id="CZT47732.1"/>
    </source>
</evidence>
<evidence type="ECO:0000256" key="1">
    <source>
        <dbReference type="SAM" id="MobiDB-lite"/>
    </source>
</evidence>